<organism evidence="1">
    <name type="scientific">Streptomyces sp. JL1001</name>
    <dbReference type="NCBI Taxonomy" id="3078227"/>
    <lineage>
        <taxon>Bacteria</taxon>
        <taxon>Bacillati</taxon>
        <taxon>Actinomycetota</taxon>
        <taxon>Actinomycetes</taxon>
        <taxon>Kitasatosporales</taxon>
        <taxon>Streptomycetaceae</taxon>
        <taxon>Streptomyces</taxon>
    </lineage>
</organism>
<evidence type="ECO:0000313" key="1">
    <source>
        <dbReference type="EMBL" id="XCN12298.1"/>
    </source>
</evidence>
<gene>
    <name evidence="1" type="ORF">R1Y80_00995</name>
</gene>
<reference evidence="1" key="1">
    <citation type="submission" date="2023-10" db="EMBL/GenBank/DDBJ databases">
        <title>Complete genome sequence of Streptomyces sp. JL1001.</title>
        <authorList>
            <person name="Jiang L."/>
        </authorList>
    </citation>
    <scope>NUCLEOTIDE SEQUENCE</scope>
    <source>
        <strain evidence="1">JL1001</strain>
    </source>
</reference>
<dbReference type="RefSeq" id="WP_354596127.1">
    <property type="nucleotide sequence ID" value="NZ_CP136798.1"/>
</dbReference>
<name>A0AAU8K7F8_9ACTN</name>
<dbReference type="EMBL" id="CP136798">
    <property type="protein sequence ID" value="XCN12298.1"/>
    <property type="molecule type" value="Genomic_DNA"/>
</dbReference>
<accession>A0AAU8K7F8</accession>
<dbReference type="AlphaFoldDB" id="A0AAU8K7F8"/>
<proteinExistence type="predicted"/>
<protein>
    <submittedName>
        <fullName evidence="1">Uncharacterized protein</fullName>
    </submittedName>
</protein>
<sequence>MSDHTTSTVSIPREVAAHVLWSERQGGYPAGSFTTKLLELWAFADYSNAARLEAAWPEYGAALRMLGEPGGVEKLRAVAGA</sequence>